<gene>
    <name evidence="2" type="ORF">SAMN05421841_4187</name>
</gene>
<dbReference type="Pfam" id="PF10988">
    <property type="entry name" value="DUF2807"/>
    <property type="match status" value="1"/>
</dbReference>
<dbReference type="InterPro" id="IPR021255">
    <property type="entry name" value="DUF2807"/>
</dbReference>
<evidence type="ECO:0000259" key="1">
    <source>
        <dbReference type="Pfam" id="PF10988"/>
    </source>
</evidence>
<dbReference type="PROSITE" id="PS51257">
    <property type="entry name" value="PROKAR_LIPOPROTEIN"/>
    <property type="match status" value="1"/>
</dbReference>
<dbReference type="RefSeq" id="WP_089796155.1">
    <property type="nucleotide sequence ID" value="NZ_FOIU01000006.1"/>
</dbReference>
<dbReference type="Proteomes" id="UP000199469">
    <property type="component" value="Unassembled WGS sequence"/>
</dbReference>
<protein>
    <submittedName>
        <fullName evidence="2">Putative auto-transporter adhesin, head GIN domain</fullName>
    </submittedName>
</protein>
<feature type="domain" description="Putative auto-transporter adhesin head GIN" evidence="1">
    <location>
        <begin position="54"/>
        <end position="253"/>
    </location>
</feature>
<organism evidence="2 3">
    <name type="scientific">Chryseobacterium wanjuense</name>
    <dbReference type="NCBI Taxonomy" id="356305"/>
    <lineage>
        <taxon>Bacteria</taxon>
        <taxon>Pseudomonadati</taxon>
        <taxon>Bacteroidota</taxon>
        <taxon>Flavobacteriia</taxon>
        <taxon>Flavobacteriales</taxon>
        <taxon>Weeksellaceae</taxon>
        <taxon>Chryseobacterium group</taxon>
        <taxon>Chryseobacterium</taxon>
    </lineage>
</organism>
<name>A0A1I0S3V3_9FLAO</name>
<dbReference type="EMBL" id="FOIU01000006">
    <property type="protein sequence ID" value="SEW49474.1"/>
    <property type="molecule type" value="Genomic_DNA"/>
</dbReference>
<sequence length="273" mass="28828">MKSQSLFIFSAFLLLASCNEKHDRKYNDNKDSNWVDKVVNTDHGPVRQKEVSGDFDEIEVSQAIDAEIIKSDVEKVVISAPENIIDEVLVDNSGGRLHIHYKPGIRVMNTHNVSAKIFAKDFSKINANSAAKITVKDKFVQDKTDIEVSSAASVSGDLEANDFNISADSSSNFTGKVWAVDLDVDASSAASIDISGKAKNAEISSSSGSSISANNVVADNVNAEASSGASVDISASSTIKAEASSGGSVTVYKKGNVTSVTKEENSGGSVSIR</sequence>
<dbReference type="Gene3D" id="2.160.20.120">
    <property type="match status" value="1"/>
</dbReference>
<evidence type="ECO:0000313" key="2">
    <source>
        <dbReference type="EMBL" id="SEW49474.1"/>
    </source>
</evidence>
<dbReference type="STRING" id="356305.SAMN05421841_4187"/>
<reference evidence="3" key="1">
    <citation type="submission" date="2016-10" db="EMBL/GenBank/DDBJ databases">
        <authorList>
            <person name="Varghese N."/>
            <person name="Submissions S."/>
        </authorList>
    </citation>
    <scope>NUCLEOTIDE SEQUENCE [LARGE SCALE GENOMIC DNA]</scope>
    <source>
        <strain evidence="3">DSM 17724</strain>
    </source>
</reference>
<dbReference type="AlphaFoldDB" id="A0A1I0S3V3"/>
<keyword evidence="3" id="KW-1185">Reference proteome</keyword>
<evidence type="ECO:0000313" key="3">
    <source>
        <dbReference type="Proteomes" id="UP000199469"/>
    </source>
</evidence>
<accession>A0A1I0S3V3</accession>
<dbReference type="OrthoDB" id="1274778at2"/>
<proteinExistence type="predicted"/>